<protein>
    <submittedName>
        <fullName evidence="3">Uncharacterized protein</fullName>
    </submittedName>
</protein>
<evidence type="ECO:0000313" key="4">
    <source>
        <dbReference type="Proteomes" id="UP000683310"/>
    </source>
</evidence>
<feature type="chain" id="PRO_5047191996" evidence="2">
    <location>
        <begin position="31"/>
        <end position="129"/>
    </location>
</feature>
<reference evidence="3 4" key="1">
    <citation type="submission" date="2021-04" db="EMBL/GenBank/DDBJ databases">
        <title>Nocardia tengchongensis.</title>
        <authorList>
            <person name="Zhuang k."/>
            <person name="Ran Y."/>
            <person name="Li W."/>
        </authorList>
    </citation>
    <scope>NUCLEOTIDE SEQUENCE [LARGE SCALE GENOMIC DNA]</scope>
    <source>
        <strain evidence="3 4">CFH S0057</strain>
    </source>
</reference>
<dbReference type="RefSeq" id="WP_213557000.1">
    <property type="nucleotide sequence ID" value="NZ_JBHXAJ010000002.1"/>
</dbReference>
<feature type="region of interest" description="Disordered" evidence="1">
    <location>
        <begin position="43"/>
        <end position="75"/>
    </location>
</feature>
<keyword evidence="2" id="KW-0732">Signal</keyword>
<dbReference type="Proteomes" id="UP000683310">
    <property type="component" value="Chromosome"/>
</dbReference>
<evidence type="ECO:0000256" key="1">
    <source>
        <dbReference type="SAM" id="MobiDB-lite"/>
    </source>
</evidence>
<accession>A0ABX8CNC3</accession>
<evidence type="ECO:0000313" key="3">
    <source>
        <dbReference type="EMBL" id="QVI20892.1"/>
    </source>
</evidence>
<keyword evidence="4" id="KW-1185">Reference proteome</keyword>
<sequence>MNTKNRTIRAGLAALAMGAAVATATGPAMADIPLTPISSSPSDIAGLATGSGQRENGTTGTGGGGSFSGSASGSGHALDPFARSILTALDYVPCQGLDGTHVNTPLAGAAALVLSLITGEWYVAPGCAS</sequence>
<feature type="signal peptide" evidence="2">
    <location>
        <begin position="1"/>
        <end position="30"/>
    </location>
</feature>
<dbReference type="EMBL" id="CP074371">
    <property type="protein sequence ID" value="QVI20892.1"/>
    <property type="molecule type" value="Genomic_DNA"/>
</dbReference>
<evidence type="ECO:0000256" key="2">
    <source>
        <dbReference type="SAM" id="SignalP"/>
    </source>
</evidence>
<proteinExistence type="predicted"/>
<organism evidence="3 4">
    <name type="scientific">Nocardia tengchongensis</name>
    <dbReference type="NCBI Taxonomy" id="2055889"/>
    <lineage>
        <taxon>Bacteria</taxon>
        <taxon>Bacillati</taxon>
        <taxon>Actinomycetota</taxon>
        <taxon>Actinomycetes</taxon>
        <taxon>Mycobacteriales</taxon>
        <taxon>Nocardiaceae</taxon>
        <taxon>Nocardia</taxon>
    </lineage>
</organism>
<name>A0ABX8CNC3_9NOCA</name>
<gene>
    <name evidence="3" type="ORF">KHQ06_33230</name>
</gene>